<evidence type="ECO:0000313" key="2">
    <source>
        <dbReference type="EMBL" id="SCM79625.1"/>
    </source>
</evidence>
<proteinExistence type="predicted"/>
<keyword evidence="1" id="KW-0812">Transmembrane</keyword>
<feature type="transmembrane region" description="Helical" evidence="1">
    <location>
        <begin position="6"/>
        <end position="25"/>
    </location>
</feature>
<reference evidence="2" key="1">
    <citation type="submission" date="2016-08" db="EMBL/GenBank/DDBJ databases">
        <authorList>
            <person name="Seilhamer J.J."/>
        </authorList>
    </citation>
    <scope>NUCLEOTIDE SEQUENCE</scope>
    <source>
        <strain evidence="2">86</strain>
    </source>
</reference>
<dbReference type="EMBL" id="FMJE01000003">
    <property type="protein sequence ID" value="SCM79625.1"/>
    <property type="molecule type" value="Genomic_DNA"/>
</dbReference>
<evidence type="ECO:0000256" key="1">
    <source>
        <dbReference type="SAM" id="Phobius"/>
    </source>
</evidence>
<dbReference type="AlphaFoldDB" id="A0A212LPV4"/>
<feature type="transmembrane region" description="Helical" evidence="1">
    <location>
        <begin position="56"/>
        <end position="73"/>
    </location>
</feature>
<keyword evidence="1" id="KW-1133">Transmembrane helix</keyword>
<accession>A0A212LPV4</accession>
<keyword evidence="1" id="KW-0472">Membrane</keyword>
<gene>
    <name evidence="2" type="ORF">KL86SPO_30013</name>
</gene>
<organism evidence="2">
    <name type="scientific">uncultured Sporomusa sp</name>
    <dbReference type="NCBI Taxonomy" id="307249"/>
    <lineage>
        <taxon>Bacteria</taxon>
        <taxon>Bacillati</taxon>
        <taxon>Bacillota</taxon>
        <taxon>Negativicutes</taxon>
        <taxon>Selenomonadales</taxon>
        <taxon>Sporomusaceae</taxon>
        <taxon>Sporomusa</taxon>
        <taxon>environmental samples</taxon>
    </lineage>
</organism>
<name>A0A212LPV4_9FIRM</name>
<protein>
    <submittedName>
        <fullName evidence="2">Uncharacterized protein</fullName>
    </submittedName>
</protein>
<sequence>MEFMKNSNIILMGFLVWVIIAPRASSPRYGELFLAYMAALLFSLIGSSELMMTKPVAFFFTLGGVLAFCYVVARKTVRITIRK</sequence>